<dbReference type="EMBL" id="WJBH02000004">
    <property type="protein sequence ID" value="KAI9559721.1"/>
    <property type="molecule type" value="Genomic_DNA"/>
</dbReference>
<accession>A0AAD5LBN0</accession>
<dbReference type="Proteomes" id="UP000820818">
    <property type="component" value="Linkage Group LG4"/>
</dbReference>
<proteinExistence type="predicted"/>
<sequence length="91" mass="10088">MNFFENIFLTIVEEFLVLYLVTACFQPQWKGGSVTMTGLWIPAMFEDGNGNVPKGQEIFIDSISNDNSHILHSAPTIKNVVLLAQNIDDGA</sequence>
<keyword evidence="3" id="KW-1185">Reference proteome</keyword>
<comment type="caution">
    <text evidence="2">The sequence shown here is derived from an EMBL/GenBank/DDBJ whole genome shotgun (WGS) entry which is preliminary data.</text>
</comment>
<feature type="chain" id="PRO_5042154671" evidence="1">
    <location>
        <begin position="24"/>
        <end position="91"/>
    </location>
</feature>
<evidence type="ECO:0000313" key="3">
    <source>
        <dbReference type="Proteomes" id="UP000820818"/>
    </source>
</evidence>
<feature type="signal peptide" evidence="1">
    <location>
        <begin position="1"/>
        <end position="23"/>
    </location>
</feature>
<evidence type="ECO:0000313" key="2">
    <source>
        <dbReference type="EMBL" id="KAI9559721.1"/>
    </source>
</evidence>
<keyword evidence="1" id="KW-0732">Signal</keyword>
<dbReference type="AlphaFoldDB" id="A0AAD5LBN0"/>
<organism evidence="2 3">
    <name type="scientific">Daphnia sinensis</name>
    <dbReference type="NCBI Taxonomy" id="1820382"/>
    <lineage>
        <taxon>Eukaryota</taxon>
        <taxon>Metazoa</taxon>
        <taxon>Ecdysozoa</taxon>
        <taxon>Arthropoda</taxon>
        <taxon>Crustacea</taxon>
        <taxon>Branchiopoda</taxon>
        <taxon>Diplostraca</taxon>
        <taxon>Cladocera</taxon>
        <taxon>Anomopoda</taxon>
        <taxon>Daphniidae</taxon>
        <taxon>Daphnia</taxon>
        <taxon>Daphnia similis group</taxon>
    </lineage>
</organism>
<protein>
    <submittedName>
        <fullName evidence="2">Uncharacterized protein</fullName>
    </submittedName>
</protein>
<gene>
    <name evidence="2" type="ORF">GHT06_013726</name>
</gene>
<reference evidence="2 3" key="1">
    <citation type="submission" date="2022-05" db="EMBL/GenBank/DDBJ databases">
        <title>A multi-omics perspective on studying reproductive biology in Daphnia sinensis.</title>
        <authorList>
            <person name="Jia J."/>
        </authorList>
    </citation>
    <scope>NUCLEOTIDE SEQUENCE [LARGE SCALE GENOMIC DNA]</scope>
    <source>
        <strain evidence="2 3">WSL</strain>
    </source>
</reference>
<name>A0AAD5LBN0_9CRUS</name>
<evidence type="ECO:0000256" key="1">
    <source>
        <dbReference type="SAM" id="SignalP"/>
    </source>
</evidence>